<dbReference type="InterPro" id="IPR032710">
    <property type="entry name" value="NTF2-like_dom_sf"/>
</dbReference>
<keyword evidence="4" id="KW-0731">Sigma factor</keyword>
<dbReference type="Gene3D" id="3.10.450.50">
    <property type="match status" value="1"/>
</dbReference>
<feature type="domain" description="RNA polymerase sigma factor 70 region 4 type 2" evidence="8">
    <location>
        <begin position="120"/>
        <end position="172"/>
    </location>
</feature>
<dbReference type="InterPro" id="IPR014305">
    <property type="entry name" value="RNA_pol_sigma-G_actinobac"/>
</dbReference>
<dbReference type="GO" id="GO:0016987">
    <property type="term" value="F:sigma factor activity"/>
    <property type="evidence" value="ECO:0007669"/>
    <property type="project" value="UniProtKB-KW"/>
</dbReference>
<evidence type="ECO:0000259" key="7">
    <source>
        <dbReference type="Pfam" id="PF04542"/>
    </source>
</evidence>
<evidence type="ECO:0000313" key="10">
    <source>
        <dbReference type="Proteomes" id="UP000546162"/>
    </source>
</evidence>
<dbReference type="InterPro" id="IPR039425">
    <property type="entry name" value="RNA_pol_sigma-70-like"/>
</dbReference>
<dbReference type="InterPro" id="IPR014284">
    <property type="entry name" value="RNA_pol_sigma-70_dom"/>
</dbReference>
<dbReference type="SUPFAM" id="SSF88946">
    <property type="entry name" value="Sigma2 domain of RNA polymerase sigma factors"/>
    <property type="match status" value="1"/>
</dbReference>
<keyword evidence="3" id="KW-0805">Transcription regulation</keyword>
<evidence type="ECO:0000256" key="2">
    <source>
        <dbReference type="ARBA" id="ARBA00011344"/>
    </source>
</evidence>
<dbReference type="InterPro" id="IPR007627">
    <property type="entry name" value="RNA_pol_sigma70_r2"/>
</dbReference>
<name>A0A7W7MB15_9ACTN</name>
<dbReference type="AlphaFoldDB" id="A0A7W7MB15"/>
<dbReference type="Pfam" id="PF08281">
    <property type="entry name" value="Sigma70_r4_2"/>
    <property type="match status" value="1"/>
</dbReference>
<evidence type="ECO:0000259" key="8">
    <source>
        <dbReference type="Pfam" id="PF08281"/>
    </source>
</evidence>
<dbReference type="PANTHER" id="PTHR43133">
    <property type="entry name" value="RNA POLYMERASE ECF-TYPE SIGMA FACTO"/>
    <property type="match status" value="1"/>
</dbReference>
<comment type="subunit">
    <text evidence="2">Interacts transiently with the RNA polymerase catalytic core formed by RpoA, RpoB, RpoC and RpoZ (2 alpha, 1 beta, 1 beta' and 1 omega subunit) to form the RNA polymerase holoenzyme that can initiate transcription.</text>
</comment>
<dbReference type="Gene3D" id="1.10.1740.10">
    <property type="match status" value="1"/>
</dbReference>
<dbReference type="Gene3D" id="1.10.10.10">
    <property type="entry name" value="Winged helix-like DNA-binding domain superfamily/Winged helix DNA-binding domain"/>
    <property type="match status" value="1"/>
</dbReference>
<dbReference type="PANTHER" id="PTHR43133:SF65">
    <property type="entry name" value="ECF RNA POLYMERASE SIGMA FACTOR SIGG"/>
    <property type="match status" value="1"/>
</dbReference>
<dbReference type="GO" id="GO:0003677">
    <property type="term" value="F:DNA binding"/>
    <property type="evidence" value="ECO:0007669"/>
    <property type="project" value="InterPro"/>
</dbReference>
<proteinExistence type="inferred from homology"/>
<evidence type="ECO:0000256" key="1">
    <source>
        <dbReference type="ARBA" id="ARBA00010641"/>
    </source>
</evidence>
<dbReference type="CDD" id="cd06171">
    <property type="entry name" value="Sigma70_r4"/>
    <property type="match status" value="1"/>
</dbReference>
<dbReference type="InterPro" id="IPR013249">
    <property type="entry name" value="RNA_pol_sigma70_r4_t2"/>
</dbReference>
<evidence type="ECO:0000256" key="4">
    <source>
        <dbReference type="ARBA" id="ARBA00023082"/>
    </source>
</evidence>
<dbReference type="NCBIfam" id="TIGR02937">
    <property type="entry name" value="sigma70-ECF"/>
    <property type="match status" value="1"/>
</dbReference>
<feature type="domain" description="RNA polymerase sigma-70 region 2" evidence="7">
    <location>
        <begin position="10"/>
        <end position="73"/>
    </location>
</feature>
<sequence length="320" mass="35008">MGFAEVAAPLRPEILAHCYRMLGSAADAEDAVQDAFLRAWRGFDRFEGRSSPRTWLHQIATNVCLRLLDQRGRRALPAGLGGPETDWQAPARPAPPGTRWLGPLPVDPAEEAGARQRIRLAFVAALQHLPARQRAVLILRDVAELSADEVAAALGTSPTAVNSALLRARDRMRRHAPDPESMSEPDSPQLRQQLLRYVDAFARADVGALAAVLREDVTLEMPPHRTWFAGREPVVGFLGTRVLREPGRFTMLPVSPPANGQPTIAMYAGAEAHALHVLDVDPSGIRHVHIFLQPELFPIFGQPVNAAAARDLPGYDSDDR</sequence>
<dbReference type="RefSeq" id="WP_185043906.1">
    <property type="nucleotide sequence ID" value="NZ_BAABFG010000005.1"/>
</dbReference>
<dbReference type="NCBIfam" id="TIGR02960">
    <property type="entry name" value="SigX5"/>
    <property type="match status" value="1"/>
</dbReference>
<evidence type="ECO:0000256" key="5">
    <source>
        <dbReference type="ARBA" id="ARBA00023163"/>
    </source>
</evidence>
<dbReference type="SUPFAM" id="SSF88659">
    <property type="entry name" value="Sigma3 and sigma4 domains of RNA polymerase sigma factors"/>
    <property type="match status" value="1"/>
</dbReference>
<dbReference type="InterPro" id="IPR036388">
    <property type="entry name" value="WH-like_DNA-bd_sf"/>
</dbReference>
<evidence type="ECO:0000313" key="9">
    <source>
        <dbReference type="EMBL" id="MBB4743644.1"/>
    </source>
</evidence>
<comment type="caution">
    <text evidence="9">The sequence shown here is derived from an EMBL/GenBank/DDBJ whole genome shotgun (WGS) entry which is preliminary data.</text>
</comment>
<dbReference type="GO" id="GO:0006352">
    <property type="term" value="P:DNA-templated transcription initiation"/>
    <property type="evidence" value="ECO:0007669"/>
    <property type="project" value="InterPro"/>
</dbReference>
<evidence type="ECO:0000256" key="6">
    <source>
        <dbReference type="SAM" id="MobiDB-lite"/>
    </source>
</evidence>
<accession>A0A7W7MB15</accession>
<reference evidence="9 10" key="1">
    <citation type="submission" date="2020-08" db="EMBL/GenBank/DDBJ databases">
        <title>Sequencing the genomes of 1000 actinobacteria strains.</title>
        <authorList>
            <person name="Klenk H.-P."/>
        </authorList>
    </citation>
    <scope>NUCLEOTIDE SEQUENCE [LARGE SCALE GENOMIC DNA]</scope>
    <source>
        <strain evidence="9 10">DSM 45809</strain>
    </source>
</reference>
<keyword evidence="10" id="KW-1185">Reference proteome</keyword>
<dbReference type="Pfam" id="PF04542">
    <property type="entry name" value="Sigma70_r2"/>
    <property type="match status" value="1"/>
</dbReference>
<dbReference type="Proteomes" id="UP000546162">
    <property type="component" value="Unassembled WGS sequence"/>
</dbReference>
<keyword evidence="5" id="KW-0804">Transcription</keyword>
<protein>
    <submittedName>
        <fullName evidence="9">RNA polymerase sigma-70 factor (ECF subfamily)</fullName>
    </submittedName>
</protein>
<organism evidence="9 10">
    <name type="scientific">Actinoplanes octamycinicus</name>
    <dbReference type="NCBI Taxonomy" id="135948"/>
    <lineage>
        <taxon>Bacteria</taxon>
        <taxon>Bacillati</taxon>
        <taxon>Actinomycetota</taxon>
        <taxon>Actinomycetes</taxon>
        <taxon>Micromonosporales</taxon>
        <taxon>Micromonosporaceae</taxon>
        <taxon>Actinoplanes</taxon>
    </lineage>
</organism>
<gene>
    <name evidence="9" type="ORF">BJY16_007103</name>
</gene>
<feature type="region of interest" description="Disordered" evidence="6">
    <location>
        <begin position="78"/>
        <end position="99"/>
    </location>
</feature>
<dbReference type="NCBIfam" id="NF006089">
    <property type="entry name" value="PRK08241.1"/>
    <property type="match status" value="1"/>
</dbReference>
<dbReference type="InterPro" id="IPR013325">
    <property type="entry name" value="RNA_pol_sigma_r2"/>
</dbReference>
<evidence type="ECO:0000256" key="3">
    <source>
        <dbReference type="ARBA" id="ARBA00023015"/>
    </source>
</evidence>
<dbReference type="SUPFAM" id="SSF54427">
    <property type="entry name" value="NTF2-like"/>
    <property type="match status" value="1"/>
</dbReference>
<dbReference type="EMBL" id="JACHNB010000001">
    <property type="protein sequence ID" value="MBB4743644.1"/>
    <property type="molecule type" value="Genomic_DNA"/>
</dbReference>
<comment type="similarity">
    <text evidence="1">Belongs to the sigma-70 factor family. ECF subfamily.</text>
</comment>
<dbReference type="InterPro" id="IPR013324">
    <property type="entry name" value="RNA_pol_sigma_r3/r4-like"/>
</dbReference>